<gene>
    <name evidence="7" type="primary">mraY</name>
    <name evidence="10" type="ORF">C7B64_15640</name>
</gene>
<keyword evidence="7" id="KW-1003">Cell membrane</keyword>
<keyword evidence="7" id="KW-0133">Cell shape</keyword>
<feature type="transmembrane region" description="Helical" evidence="7">
    <location>
        <begin position="12"/>
        <end position="33"/>
    </location>
</feature>
<feature type="transmembrane region" description="Helical" evidence="7">
    <location>
        <begin position="122"/>
        <end position="139"/>
    </location>
</feature>
<feature type="transmembrane region" description="Helical" evidence="7">
    <location>
        <begin position="159"/>
        <end position="175"/>
    </location>
</feature>
<name>A0A2T1C0Y7_9CYAN</name>
<evidence type="ECO:0000256" key="1">
    <source>
        <dbReference type="ARBA" id="ARBA00004141"/>
    </source>
</evidence>
<reference evidence="10 11" key="2">
    <citation type="submission" date="2018-03" db="EMBL/GenBank/DDBJ databases">
        <title>The ancient ancestry and fast evolution of plastids.</title>
        <authorList>
            <person name="Moore K.R."/>
            <person name="Magnabosco C."/>
            <person name="Momper L."/>
            <person name="Gold D.A."/>
            <person name="Bosak T."/>
            <person name="Fournier G.P."/>
        </authorList>
    </citation>
    <scope>NUCLEOTIDE SEQUENCE [LARGE SCALE GENOMIC DNA]</scope>
    <source>
        <strain evidence="10 11">CCAP 1448/3</strain>
    </source>
</reference>
<evidence type="ECO:0000256" key="5">
    <source>
        <dbReference type="ARBA" id="ARBA00022989"/>
    </source>
</evidence>
<feature type="transmembrane region" description="Helical" evidence="7">
    <location>
        <begin position="269"/>
        <end position="290"/>
    </location>
</feature>
<dbReference type="UniPathway" id="UPA00219"/>
<keyword evidence="4 7" id="KW-0812">Transmembrane</keyword>
<feature type="binding site" evidence="9">
    <location>
        <position position="273"/>
    </location>
    <ligand>
        <name>Mg(2+)</name>
        <dbReference type="ChEBI" id="CHEBI:18420"/>
    </ligand>
</feature>
<feature type="transmembrane region" description="Helical" evidence="7">
    <location>
        <begin position="187"/>
        <end position="207"/>
    </location>
</feature>
<evidence type="ECO:0000256" key="7">
    <source>
        <dbReference type="HAMAP-Rule" id="MF_00038"/>
    </source>
</evidence>
<organism evidence="10 11">
    <name type="scientific">Merismopedia glauca CCAP 1448/3</name>
    <dbReference type="NCBI Taxonomy" id="1296344"/>
    <lineage>
        <taxon>Bacteria</taxon>
        <taxon>Bacillati</taxon>
        <taxon>Cyanobacteriota</taxon>
        <taxon>Cyanophyceae</taxon>
        <taxon>Synechococcales</taxon>
        <taxon>Merismopediaceae</taxon>
        <taxon>Merismopedia</taxon>
    </lineage>
</organism>
<dbReference type="RefSeq" id="WP_106289592.1">
    <property type="nucleotide sequence ID" value="NZ_CAWNTC010000108.1"/>
</dbReference>
<feature type="transmembrane region" description="Helical" evidence="7">
    <location>
        <begin position="95"/>
        <end position="116"/>
    </location>
</feature>
<comment type="caution">
    <text evidence="10">The sequence shown here is derived from an EMBL/GenBank/DDBJ whole genome shotgun (WGS) entry which is preliminary data.</text>
</comment>
<dbReference type="Pfam" id="PF00953">
    <property type="entry name" value="Glycos_transf_4"/>
    <property type="match status" value="1"/>
</dbReference>
<dbReference type="EMBL" id="PVWJ01000080">
    <property type="protein sequence ID" value="PSB01936.1"/>
    <property type="molecule type" value="Genomic_DNA"/>
</dbReference>
<dbReference type="GO" id="GO:0051992">
    <property type="term" value="F:UDP-N-acetylmuramoyl-L-alanyl-D-glutamyl-meso-2,6-diaminopimelyl-D-alanyl-D-alanine:undecaprenyl-phosphate transferase activity"/>
    <property type="evidence" value="ECO:0007669"/>
    <property type="project" value="RHEA"/>
</dbReference>
<evidence type="ECO:0000256" key="6">
    <source>
        <dbReference type="ARBA" id="ARBA00023136"/>
    </source>
</evidence>
<feature type="transmembrane region" description="Helical" evidence="7">
    <location>
        <begin position="219"/>
        <end position="239"/>
    </location>
</feature>
<comment type="function">
    <text evidence="7">Catalyzes the initial step of the lipid cycle reactions in the biosynthesis of the cell wall peptidoglycan: transfers peptidoglycan precursor phospho-MurNAc-pentapeptide from UDP-MurNAc-pentapeptide onto the lipid carrier undecaprenyl phosphate, yielding undecaprenyl-pyrophosphoryl-MurNAc-pentapeptide, known as lipid I.</text>
</comment>
<evidence type="ECO:0000256" key="9">
    <source>
        <dbReference type="PIRSR" id="PIRSR600715-1"/>
    </source>
</evidence>
<reference evidence="10 11" key="1">
    <citation type="submission" date="2018-02" db="EMBL/GenBank/DDBJ databases">
        <authorList>
            <person name="Cohen D.B."/>
            <person name="Kent A.D."/>
        </authorList>
    </citation>
    <scope>NUCLEOTIDE SEQUENCE [LARGE SCALE GENOMIC DNA]</scope>
    <source>
        <strain evidence="10 11">CCAP 1448/3</strain>
    </source>
</reference>
<keyword evidence="7 9" id="KW-0460">Magnesium</keyword>
<evidence type="ECO:0000256" key="2">
    <source>
        <dbReference type="ARBA" id="ARBA00005583"/>
    </source>
</evidence>
<dbReference type="GO" id="GO:0005886">
    <property type="term" value="C:plasma membrane"/>
    <property type="evidence" value="ECO:0007669"/>
    <property type="project" value="UniProtKB-SubCell"/>
</dbReference>
<dbReference type="Proteomes" id="UP000238762">
    <property type="component" value="Unassembled WGS sequence"/>
</dbReference>
<evidence type="ECO:0000256" key="8">
    <source>
        <dbReference type="NCBIfam" id="TIGR00445"/>
    </source>
</evidence>
<keyword evidence="5 7" id="KW-1133">Transmembrane helix</keyword>
<feature type="transmembrane region" description="Helical" evidence="7">
    <location>
        <begin position="350"/>
        <end position="368"/>
    </location>
</feature>
<comment type="cofactor">
    <cofactor evidence="7 9">
        <name>Mg(2+)</name>
        <dbReference type="ChEBI" id="CHEBI:18420"/>
    </cofactor>
</comment>
<evidence type="ECO:0000256" key="3">
    <source>
        <dbReference type="ARBA" id="ARBA00022679"/>
    </source>
</evidence>
<dbReference type="NCBIfam" id="TIGR00445">
    <property type="entry name" value="mraY"/>
    <property type="match status" value="1"/>
</dbReference>
<dbReference type="GO" id="GO:0008360">
    <property type="term" value="P:regulation of cell shape"/>
    <property type="evidence" value="ECO:0007669"/>
    <property type="project" value="UniProtKB-KW"/>
</dbReference>
<keyword evidence="7 9" id="KW-0479">Metal-binding</keyword>
<feature type="binding site" evidence="9">
    <location>
        <position position="214"/>
    </location>
    <ligand>
        <name>Mg(2+)</name>
        <dbReference type="ChEBI" id="CHEBI:18420"/>
    </ligand>
</feature>
<keyword evidence="7" id="KW-0961">Cell wall biogenesis/degradation</keyword>
<dbReference type="GO" id="GO:0009252">
    <property type="term" value="P:peptidoglycan biosynthetic process"/>
    <property type="evidence" value="ECO:0007669"/>
    <property type="project" value="UniProtKB-UniRule"/>
</dbReference>
<comment type="similarity">
    <text evidence="2 7">Belongs to the glycosyltransferase 4 family. MraY subfamily.</text>
</comment>
<comment type="catalytic activity">
    <reaction evidence="7">
        <text>UDP-N-acetyl-alpha-D-muramoyl-L-alanyl-gamma-D-glutamyl-meso-2,6-diaminopimeloyl-D-alanyl-D-alanine + di-trans,octa-cis-undecaprenyl phosphate = di-trans,octa-cis-undecaprenyl diphospho-N-acetyl-alpha-D-muramoyl-L-alanyl-D-glutamyl-meso-2,6-diaminopimeloyl-D-alanyl-D-alanine + UMP</text>
        <dbReference type="Rhea" id="RHEA:28386"/>
        <dbReference type="ChEBI" id="CHEBI:57865"/>
        <dbReference type="ChEBI" id="CHEBI:60392"/>
        <dbReference type="ChEBI" id="CHEBI:61386"/>
        <dbReference type="ChEBI" id="CHEBI:61387"/>
        <dbReference type="EC" id="2.7.8.13"/>
    </reaction>
</comment>
<keyword evidence="11" id="KW-1185">Reference proteome</keyword>
<keyword evidence="6 7" id="KW-0472">Membrane</keyword>
<dbReference type="Pfam" id="PF10555">
    <property type="entry name" value="MraY_sig1"/>
    <property type="match status" value="1"/>
</dbReference>
<keyword evidence="7" id="KW-0132">Cell division</keyword>
<keyword evidence="3 7" id="KW-0808">Transferase</keyword>
<feature type="transmembrane region" description="Helical" evidence="7">
    <location>
        <begin position="53"/>
        <end position="74"/>
    </location>
</feature>
<keyword evidence="7" id="KW-0573">Peptidoglycan synthesis</keyword>
<dbReference type="PANTHER" id="PTHR22926">
    <property type="entry name" value="PHOSPHO-N-ACETYLMURAMOYL-PENTAPEPTIDE-TRANSFERASE"/>
    <property type="match status" value="1"/>
</dbReference>
<feature type="transmembrane region" description="Helical" evidence="7">
    <location>
        <begin position="296"/>
        <end position="319"/>
    </location>
</feature>
<dbReference type="InterPro" id="IPR003524">
    <property type="entry name" value="PNAcMuramoyl-5peptid_Trfase"/>
</dbReference>
<accession>A0A2T1C0Y7</accession>
<sequence>MDVKSPSASLFSPSGSILLVGLGTILVLAAVLFDWQVGQNLGNSDFLANFPMTVSLVITSVMAAMAGFIAVPWLQKIKAGQFIREDGPKAHLKKAGTPTMGGIFFVPVGVIVALLLSKFAPQVMAASLMTLAYAGIGWVDDWQILQKKSNQGISPRGKLLLQIAIAIAFCFWLYYTQPGSITNVNLPFGIILGLGIFFWPLAGFVLAAESNATNLTDGVDGLAAGTGAIALLGLGAVAAPQFPELMVFCACMSGSYLGFLLHNRNPAQVFMGDTGSLALGGALGAVGLISSNLWPLFILSGIFFVESLSVIAQVSYYKATKGPDGIGKRLFKMAPIHHHLELSGWTETQVVGVFYLINALLALLGYFGN</sequence>
<dbReference type="EC" id="2.7.8.13" evidence="7 8"/>
<dbReference type="PROSITE" id="PS01347">
    <property type="entry name" value="MRAY_1"/>
    <property type="match status" value="1"/>
</dbReference>
<comment type="pathway">
    <text evidence="7">Cell wall biogenesis; peptidoglycan biosynthesis.</text>
</comment>
<dbReference type="GO" id="GO:0051301">
    <property type="term" value="P:cell division"/>
    <property type="evidence" value="ECO:0007669"/>
    <property type="project" value="UniProtKB-KW"/>
</dbReference>
<dbReference type="CDD" id="cd06852">
    <property type="entry name" value="GT_MraY"/>
    <property type="match status" value="1"/>
</dbReference>
<proteinExistence type="inferred from homology"/>
<dbReference type="PANTHER" id="PTHR22926:SF5">
    <property type="entry name" value="PHOSPHO-N-ACETYLMURAMOYL-PENTAPEPTIDE-TRANSFERASE HOMOLOG"/>
    <property type="match status" value="1"/>
</dbReference>
<dbReference type="OrthoDB" id="9805475at2"/>
<dbReference type="GO" id="GO:0046872">
    <property type="term" value="F:metal ion binding"/>
    <property type="evidence" value="ECO:0007669"/>
    <property type="project" value="UniProtKB-KW"/>
</dbReference>
<dbReference type="InterPro" id="IPR018480">
    <property type="entry name" value="PNAcMuramoyl-5peptid_Trfase_CS"/>
</dbReference>
<dbReference type="InterPro" id="IPR000715">
    <property type="entry name" value="Glycosyl_transferase_4"/>
</dbReference>
<keyword evidence="7" id="KW-0131">Cell cycle</keyword>
<evidence type="ECO:0000256" key="4">
    <source>
        <dbReference type="ARBA" id="ARBA00022692"/>
    </source>
</evidence>
<evidence type="ECO:0000313" key="10">
    <source>
        <dbReference type="EMBL" id="PSB01936.1"/>
    </source>
</evidence>
<evidence type="ECO:0000313" key="11">
    <source>
        <dbReference type="Proteomes" id="UP000238762"/>
    </source>
</evidence>
<protein>
    <recommendedName>
        <fullName evidence="7 8">Phospho-N-acetylmuramoyl-pentapeptide-transferase</fullName>
        <ecNumber evidence="7 8">2.7.8.13</ecNumber>
    </recommendedName>
    <alternativeName>
        <fullName evidence="7">UDP-MurNAc-pentapeptide phosphotransferase</fullName>
    </alternativeName>
</protein>
<dbReference type="GO" id="GO:0071555">
    <property type="term" value="P:cell wall organization"/>
    <property type="evidence" value="ECO:0007669"/>
    <property type="project" value="UniProtKB-KW"/>
</dbReference>
<dbReference type="HAMAP" id="MF_00038">
    <property type="entry name" value="MraY"/>
    <property type="match status" value="1"/>
</dbReference>
<dbReference type="GO" id="GO:0008963">
    <property type="term" value="F:phospho-N-acetylmuramoyl-pentapeptide-transferase activity"/>
    <property type="evidence" value="ECO:0007669"/>
    <property type="project" value="UniProtKB-UniRule"/>
</dbReference>
<dbReference type="PROSITE" id="PS01348">
    <property type="entry name" value="MRAY_2"/>
    <property type="match status" value="1"/>
</dbReference>
<dbReference type="AlphaFoldDB" id="A0A2T1C0Y7"/>
<comment type="subcellular location">
    <subcellularLocation>
        <location evidence="7">Cell membrane</location>
        <topology evidence="7">Multi-pass membrane protein</topology>
    </subcellularLocation>
    <subcellularLocation>
        <location evidence="1">Membrane</location>
        <topology evidence="1">Multi-pass membrane protein</topology>
    </subcellularLocation>
</comment>